<sequence length="550" mass="61254">MTVTEQHIRDHLATDLDILERGLTLIRTNYPLPNAYGTRGFVDILARDADGALVVIEVKRSNSTAREAVHEVVKYVALLRQEQGVNRADVRAVIVSTEWAELLVPFSNLKREWGNEIRGYHVHLAQDGPRIASATEVTAVPEADARGLSPVHFTVAPLSLDHLDGLWRTITTALASAGAIDALGIVLRHEDGDSALYVVIGRAPHAKPADVISHPPTRTGTTENEPAESQAYDKVDDDVEVDEVDEWAIEHAALEAVADRLHESNYLVRPAYADKFEMLTDSGGWQPLEVLRQGIFHSQRDLYPDDTLLGQVFDRLGLSQVKYLGSARPANHQHWTQFRLRVAQTMVGADSWGEIIAAWLDERESQLDQRTVVQIYNPGDFIGSLVFGWPDDLHVLLPRMTAAIDVAGPGGRILEGFLAWTGSTPATINHTIQAVYPDPVDWGFAKSMGHAWADDRHVLHGLGLKYVLFEFQPGDDPPVRLELDHDRLIRRPLSEYESTPDQCYPLPKFLEQFAEEIESLVTAYRAQIDVDWKSATVLVTNDLPFVPRGN</sequence>
<dbReference type="InterPro" id="IPR002793">
    <property type="entry name" value="Endonuclease_NucS"/>
</dbReference>
<proteinExistence type="predicted"/>
<evidence type="ECO:0000259" key="3">
    <source>
        <dbReference type="Pfam" id="PF01939"/>
    </source>
</evidence>
<name>A0ABS5YYK3_9ACTN</name>
<dbReference type="EMBL" id="JAHKKG010000010">
    <property type="protein sequence ID" value="MBU2667788.1"/>
    <property type="molecule type" value="Genomic_DNA"/>
</dbReference>
<comment type="caution">
    <text evidence="4">The sequence shown here is derived from an EMBL/GenBank/DDBJ whole genome shotgun (WGS) entry which is preliminary data.</text>
</comment>
<evidence type="ECO:0000313" key="4">
    <source>
        <dbReference type="EMBL" id="MBU2667788.1"/>
    </source>
</evidence>
<keyword evidence="1" id="KW-0238">DNA-binding</keyword>
<feature type="domain" description="Endonuclease NucS C-terminal" evidence="3">
    <location>
        <begin position="5"/>
        <end position="97"/>
    </location>
</feature>
<gene>
    <name evidence="4" type="ORF">KOI35_30180</name>
</gene>
<dbReference type="PANTHER" id="PTHR38814">
    <property type="entry name" value="ENDONUCLEASE NUCS"/>
    <property type="match status" value="1"/>
</dbReference>
<evidence type="ECO:0000256" key="2">
    <source>
        <dbReference type="SAM" id="MobiDB-lite"/>
    </source>
</evidence>
<organism evidence="4 5">
    <name type="scientific">Paractinoplanes bogorensis</name>
    <dbReference type="NCBI Taxonomy" id="1610840"/>
    <lineage>
        <taxon>Bacteria</taxon>
        <taxon>Bacillati</taxon>
        <taxon>Actinomycetota</taxon>
        <taxon>Actinomycetes</taxon>
        <taxon>Micromonosporales</taxon>
        <taxon>Micromonosporaceae</taxon>
        <taxon>Paractinoplanes</taxon>
    </lineage>
</organism>
<dbReference type="Pfam" id="PF01939">
    <property type="entry name" value="NucS_C"/>
    <property type="match status" value="1"/>
</dbReference>
<dbReference type="Proteomes" id="UP001519654">
    <property type="component" value="Unassembled WGS sequence"/>
</dbReference>
<accession>A0ABS5YYK3</accession>
<dbReference type="InterPro" id="IPR011856">
    <property type="entry name" value="tRNA_endonuc-like_dom_sf"/>
</dbReference>
<protein>
    <submittedName>
        <fullName evidence="4">DUF91 domain-containing protein</fullName>
    </submittedName>
</protein>
<reference evidence="4 5" key="1">
    <citation type="submission" date="2021-06" db="EMBL/GenBank/DDBJ databases">
        <title>Actinoplanes lichenicola sp. nov., and Actinoplanes ovalisporus sp. nov., isolated from lichen in Thailand.</title>
        <authorList>
            <person name="Saeng-In P."/>
            <person name="Kanchanasin P."/>
            <person name="Yuki M."/>
            <person name="Kudo T."/>
            <person name="Ohkuma M."/>
            <person name="Phongsopitanun W."/>
            <person name="Tanasupawat S."/>
        </authorList>
    </citation>
    <scope>NUCLEOTIDE SEQUENCE [LARGE SCALE GENOMIC DNA]</scope>
    <source>
        <strain evidence="4 5">NBRC 110975</strain>
    </source>
</reference>
<evidence type="ECO:0000313" key="5">
    <source>
        <dbReference type="Proteomes" id="UP001519654"/>
    </source>
</evidence>
<dbReference type="CDD" id="cd22341">
    <property type="entry name" value="NucS-like"/>
    <property type="match status" value="1"/>
</dbReference>
<dbReference type="PANTHER" id="PTHR38814:SF1">
    <property type="entry name" value="ENDONUCLEASE NUCS"/>
    <property type="match status" value="1"/>
</dbReference>
<dbReference type="RefSeq" id="WP_215792061.1">
    <property type="nucleotide sequence ID" value="NZ_JAHKKG010000010.1"/>
</dbReference>
<evidence type="ECO:0000256" key="1">
    <source>
        <dbReference type="ARBA" id="ARBA00023125"/>
    </source>
</evidence>
<feature type="region of interest" description="Disordered" evidence="2">
    <location>
        <begin position="208"/>
        <end position="230"/>
    </location>
</feature>
<keyword evidence="5" id="KW-1185">Reference proteome</keyword>
<dbReference type="InterPro" id="IPR048301">
    <property type="entry name" value="NucS_C"/>
</dbReference>
<dbReference type="Gene3D" id="3.40.1350.10">
    <property type="match status" value="1"/>
</dbReference>